<reference evidence="2" key="1">
    <citation type="journal article" date="2021" name="PeerJ">
        <title>Extensive microbial diversity within the chicken gut microbiome revealed by metagenomics and culture.</title>
        <authorList>
            <person name="Gilroy R."/>
            <person name="Ravi A."/>
            <person name="Getino M."/>
            <person name="Pursley I."/>
            <person name="Horton D.L."/>
            <person name="Alikhan N.F."/>
            <person name="Baker D."/>
            <person name="Gharbi K."/>
            <person name="Hall N."/>
            <person name="Watson M."/>
            <person name="Adriaenssens E.M."/>
            <person name="Foster-Nyarko E."/>
            <person name="Jarju S."/>
            <person name="Secka A."/>
            <person name="Antonio M."/>
            <person name="Oren A."/>
            <person name="Chaudhuri R.R."/>
            <person name="La Ragione R."/>
            <person name="Hildebrand F."/>
            <person name="Pallen M.J."/>
        </authorList>
    </citation>
    <scope>NUCLEOTIDE SEQUENCE</scope>
    <source>
        <strain evidence="2">CHK33-5263</strain>
    </source>
</reference>
<sequence>MLGAICGLIVAVLLRILVEYLSGEFTFLAAAVPWMTWIVIGVAVFVGILMVIRIVKEIRRLIESGKTGGKEK</sequence>
<name>A0A9D2IVS2_9FIRM</name>
<reference evidence="2" key="2">
    <citation type="submission" date="2021-04" db="EMBL/GenBank/DDBJ databases">
        <authorList>
            <person name="Gilroy R."/>
        </authorList>
    </citation>
    <scope>NUCLEOTIDE SEQUENCE</scope>
    <source>
        <strain evidence="2">CHK33-5263</strain>
    </source>
</reference>
<proteinExistence type="predicted"/>
<evidence type="ECO:0000313" key="3">
    <source>
        <dbReference type="Proteomes" id="UP000824044"/>
    </source>
</evidence>
<dbReference type="EMBL" id="DXBS01000109">
    <property type="protein sequence ID" value="HIZ24944.1"/>
    <property type="molecule type" value="Genomic_DNA"/>
</dbReference>
<keyword evidence="1" id="KW-1133">Transmembrane helix</keyword>
<keyword evidence="1" id="KW-0472">Membrane</keyword>
<accession>A0A9D2IVS2</accession>
<organism evidence="2 3">
    <name type="scientific">Candidatus Gallimonas intestinigallinarum</name>
    <dbReference type="NCBI Taxonomy" id="2838604"/>
    <lineage>
        <taxon>Bacteria</taxon>
        <taxon>Bacillati</taxon>
        <taxon>Bacillota</taxon>
        <taxon>Clostridia</taxon>
        <taxon>Candidatus Gallimonas</taxon>
    </lineage>
</organism>
<feature type="transmembrane region" description="Helical" evidence="1">
    <location>
        <begin position="34"/>
        <end position="55"/>
    </location>
</feature>
<comment type="caution">
    <text evidence="2">The sequence shown here is derived from an EMBL/GenBank/DDBJ whole genome shotgun (WGS) entry which is preliminary data.</text>
</comment>
<keyword evidence="1" id="KW-0812">Transmembrane</keyword>
<dbReference type="Proteomes" id="UP000824044">
    <property type="component" value="Unassembled WGS sequence"/>
</dbReference>
<dbReference type="AlphaFoldDB" id="A0A9D2IVS2"/>
<evidence type="ECO:0000313" key="2">
    <source>
        <dbReference type="EMBL" id="HIZ24944.1"/>
    </source>
</evidence>
<protein>
    <submittedName>
        <fullName evidence="2">Uncharacterized protein</fullName>
    </submittedName>
</protein>
<gene>
    <name evidence="2" type="ORF">H9812_05695</name>
</gene>
<evidence type="ECO:0000256" key="1">
    <source>
        <dbReference type="SAM" id="Phobius"/>
    </source>
</evidence>